<comment type="caution">
    <text evidence="2">The sequence shown here is derived from an EMBL/GenBank/DDBJ whole genome shotgun (WGS) entry which is preliminary data.</text>
</comment>
<feature type="compositionally biased region" description="Polar residues" evidence="1">
    <location>
        <begin position="143"/>
        <end position="161"/>
    </location>
</feature>
<dbReference type="Pfam" id="PF10253">
    <property type="entry name" value="PRCC"/>
    <property type="match status" value="1"/>
</dbReference>
<feature type="compositionally biased region" description="Basic and acidic residues" evidence="1">
    <location>
        <begin position="42"/>
        <end position="62"/>
    </location>
</feature>
<dbReference type="PANTHER" id="PTHR13621">
    <property type="entry name" value="PROLINE-RICH PROTEIN PRCC"/>
    <property type="match status" value="1"/>
</dbReference>
<name>A0A4T0FJE9_9BASI</name>
<evidence type="ECO:0008006" key="4">
    <source>
        <dbReference type="Google" id="ProtNLM"/>
    </source>
</evidence>
<sequence>MLVGDYGSSDEEDVKVDTQPKQTKQPSSAGLFGSLPAPSTGQKRERAPKQIKSDSVKRSKQSDDDDVSALVGESSKKTQPSASSSSSGGLSGLLGMLPAPKKAQQQQNKQQDKPVEEGDDVPAIAPARSNTKRSAPVDIFSLGASTSKPQPSRKPSSNAPIKTSVAPELPDYVPPDPSPYDPYPGYYQTPSGEWESYEPSFYQSKVRQWQIDAGVDVEAAEEEERKRKLGLAGKDIVDVSAKDIQKQMRPTQLGADKPQEHIEVSGPQGRGARARGQLSSLISEAVNKRTELEEKISQGKANRGNASKVYGF</sequence>
<dbReference type="AlphaFoldDB" id="A0A4T0FJE9"/>
<feature type="region of interest" description="Disordered" evidence="1">
    <location>
        <begin position="1"/>
        <end position="195"/>
    </location>
</feature>
<dbReference type="PANTHER" id="PTHR13621:SF2">
    <property type="entry name" value="PROLINE-RICH PROTEIN PRCC"/>
    <property type="match status" value="1"/>
</dbReference>
<feature type="compositionally biased region" description="Polar residues" evidence="1">
    <location>
        <begin position="19"/>
        <end position="28"/>
    </location>
</feature>
<dbReference type="OrthoDB" id="2555634at2759"/>
<evidence type="ECO:0000256" key="1">
    <source>
        <dbReference type="SAM" id="MobiDB-lite"/>
    </source>
</evidence>
<reference evidence="2 3" key="1">
    <citation type="submission" date="2019-03" db="EMBL/GenBank/DDBJ databases">
        <title>Sequencing 23 genomes of Wallemia ichthyophaga.</title>
        <authorList>
            <person name="Gostincar C."/>
        </authorList>
    </citation>
    <scope>NUCLEOTIDE SEQUENCE [LARGE SCALE GENOMIC DNA]</scope>
    <source>
        <strain evidence="2 3">EXF-5753</strain>
    </source>
</reference>
<proteinExistence type="predicted"/>
<feature type="compositionally biased region" description="Low complexity" evidence="1">
    <location>
        <begin position="81"/>
        <end position="109"/>
    </location>
</feature>
<gene>
    <name evidence="2" type="ORF">E3P99_02681</name>
</gene>
<dbReference type="Proteomes" id="UP000310189">
    <property type="component" value="Unassembled WGS sequence"/>
</dbReference>
<dbReference type="GO" id="GO:0005634">
    <property type="term" value="C:nucleus"/>
    <property type="evidence" value="ECO:0007669"/>
    <property type="project" value="TreeGrafter"/>
</dbReference>
<evidence type="ECO:0000313" key="3">
    <source>
        <dbReference type="Proteomes" id="UP000310189"/>
    </source>
</evidence>
<protein>
    <recommendedName>
        <fullName evidence="4">Mitotic checkpoint regulator, MAD2B-interacting-domain-containing protein</fullName>
    </recommendedName>
</protein>
<feature type="region of interest" description="Disordered" evidence="1">
    <location>
        <begin position="292"/>
        <end position="312"/>
    </location>
</feature>
<evidence type="ECO:0000313" key="2">
    <source>
        <dbReference type="EMBL" id="TIA88308.1"/>
    </source>
</evidence>
<keyword evidence="3" id="KW-1185">Reference proteome</keyword>
<accession>A0A4T0FJE9</accession>
<organism evidence="2 3">
    <name type="scientific">Wallemia hederae</name>
    <dbReference type="NCBI Taxonomy" id="1540922"/>
    <lineage>
        <taxon>Eukaryota</taxon>
        <taxon>Fungi</taxon>
        <taxon>Dikarya</taxon>
        <taxon>Basidiomycota</taxon>
        <taxon>Wallemiomycotina</taxon>
        <taxon>Wallemiomycetes</taxon>
        <taxon>Wallemiales</taxon>
        <taxon>Wallemiaceae</taxon>
        <taxon>Wallemia</taxon>
    </lineage>
</organism>
<dbReference type="InterPro" id="IPR018800">
    <property type="entry name" value="PRCC"/>
</dbReference>
<feature type="compositionally biased region" description="Pro residues" evidence="1">
    <location>
        <begin position="172"/>
        <end position="182"/>
    </location>
</feature>
<dbReference type="EMBL" id="SPNW01000040">
    <property type="protein sequence ID" value="TIA88308.1"/>
    <property type="molecule type" value="Genomic_DNA"/>
</dbReference>